<dbReference type="Proteomes" id="UP000019486">
    <property type="component" value="Unassembled WGS sequence"/>
</dbReference>
<evidence type="ECO:0000256" key="3">
    <source>
        <dbReference type="ARBA" id="ARBA00023125"/>
    </source>
</evidence>
<evidence type="ECO:0000256" key="4">
    <source>
        <dbReference type="ARBA" id="ARBA00023163"/>
    </source>
</evidence>
<dbReference type="AlphaFoldDB" id="W9GU85"/>
<dbReference type="EMBL" id="AVFL01000057">
    <property type="protein sequence ID" value="EWY35997.1"/>
    <property type="molecule type" value="Genomic_DNA"/>
</dbReference>
<dbReference type="RefSeq" id="WP_051514060.1">
    <property type="nucleotide sequence ID" value="NZ_AVFL01000057.1"/>
</dbReference>
<feature type="domain" description="HTH lysR-type" evidence="5">
    <location>
        <begin position="5"/>
        <end position="63"/>
    </location>
</feature>
<dbReference type="SUPFAM" id="SSF46785">
    <property type="entry name" value="Winged helix' DNA-binding domain"/>
    <property type="match status" value="1"/>
</dbReference>
<gene>
    <name evidence="6" type="ORF">N825_22375</name>
</gene>
<organism evidence="6 7">
    <name type="scientific">Skermanella stibiiresistens SB22</name>
    <dbReference type="NCBI Taxonomy" id="1385369"/>
    <lineage>
        <taxon>Bacteria</taxon>
        <taxon>Pseudomonadati</taxon>
        <taxon>Pseudomonadota</taxon>
        <taxon>Alphaproteobacteria</taxon>
        <taxon>Rhodospirillales</taxon>
        <taxon>Azospirillaceae</taxon>
        <taxon>Skermanella</taxon>
    </lineage>
</organism>
<dbReference type="CDD" id="cd08412">
    <property type="entry name" value="PBP2_PAO1_like"/>
    <property type="match status" value="1"/>
</dbReference>
<dbReference type="GO" id="GO:0032993">
    <property type="term" value="C:protein-DNA complex"/>
    <property type="evidence" value="ECO:0007669"/>
    <property type="project" value="TreeGrafter"/>
</dbReference>
<evidence type="ECO:0000256" key="2">
    <source>
        <dbReference type="ARBA" id="ARBA00023015"/>
    </source>
</evidence>
<dbReference type="InterPro" id="IPR036390">
    <property type="entry name" value="WH_DNA-bd_sf"/>
</dbReference>
<accession>W9GU85</accession>
<evidence type="ECO:0000256" key="1">
    <source>
        <dbReference type="ARBA" id="ARBA00009437"/>
    </source>
</evidence>
<dbReference type="PATRIC" id="fig|1385369.3.peg.6963"/>
<name>W9GU85_9PROT</name>
<evidence type="ECO:0000313" key="6">
    <source>
        <dbReference type="EMBL" id="EWY35997.1"/>
    </source>
</evidence>
<dbReference type="PRINTS" id="PR00039">
    <property type="entry name" value="HTHLYSR"/>
</dbReference>
<dbReference type="InterPro" id="IPR036388">
    <property type="entry name" value="WH-like_DNA-bd_sf"/>
</dbReference>
<dbReference type="GO" id="GO:0003700">
    <property type="term" value="F:DNA-binding transcription factor activity"/>
    <property type="evidence" value="ECO:0007669"/>
    <property type="project" value="InterPro"/>
</dbReference>
<proteinExistence type="inferred from homology"/>
<dbReference type="Pfam" id="PF03466">
    <property type="entry name" value="LysR_substrate"/>
    <property type="match status" value="1"/>
</dbReference>
<keyword evidence="7" id="KW-1185">Reference proteome</keyword>
<dbReference type="OrthoDB" id="8679465at2"/>
<dbReference type="PROSITE" id="PS50931">
    <property type="entry name" value="HTH_LYSR"/>
    <property type="match status" value="1"/>
</dbReference>
<dbReference type="PANTHER" id="PTHR30346">
    <property type="entry name" value="TRANSCRIPTIONAL DUAL REGULATOR HCAR-RELATED"/>
    <property type="match status" value="1"/>
</dbReference>
<reference evidence="6 7" key="1">
    <citation type="submission" date="2013-08" db="EMBL/GenBank/DDBJ databases">
        <title>The genome sequence of Skermanella stibiiresistens.</title>
        <authorList>
            <person name="Zhu W."/>
            <person name="Wang G."/>
        </authorList>
    </citation>
    <scope>NUCLEOTIDE SEQUENCE [LARGE SCALE GENOMIC DNA]</scope>
    <source>
        <strain evidence="6 7">SB22</strain>
    </source>
</reference>
<dbReference type="SUPFAM" id="SSF53850">
    <property type="entry name" value="Periplasmic binding protein-like II"/>
    <property type="match status" value="1"/>
</dbReference>
<dbReference type="Gene3D" id="3.40.190.10">
    <property type="entry name" value="Periplasmic binding protein-like II"/>
    <property type="match status" value="2"/>
</dbReference>
<keyword evidence="2" id="KW-0805">Transcription regulation</keyword>
<evidence type="ECO:0000313" key="7">
    <source>
        <dbReference type="Proteomes" id="UP000019486"/>
    </source>
</evidence>
<dbReference type="STRING" id="1385369.N825_22375"/>
<dbReference type="PANTHER" id="PTHR30346:SF0">
    <property type="entry name" value="HCA OPERON TRANSCRIPTIONAL ACTIVATOR HCAR"/>
    <property type="match status" value="1"/>
</dbReference>
<keyword evidence="4" id="KW-0804">Transcription</keyword>
<dbReference type="Gene3D" id="1.10.10.10">
    <property type="entry name" value="Winged helix-like DNA-binding domain superfamily/Winged helix DNA-binding domain"/>
    <property type="match status" value="1"/>
</dbReference>
<dbReference type="InterPro" id="IPR000847">
    <property type="entry name" value="LysR_HTH_N"/>
</dbReference>
<keyword evidence="3" id="KW-0238">DNA-binding</keyword>
<sequence>MMIQFSFRQLSYFVATAETGSTSRAAETLNVSQPAVSVAIGQLEAVFGQKLFIRRHAQGVDLTTFGRRKLAEVRHLLALANSVSGTDADDVLSGDLEVGVFSTLAPAFAPGLLRAYGEAHPKVRVRMRELNLDQIRRDLDSGAIEIALLYDLDTIGEMTRTPLATFQPYALLPEGHPLTALPEVPLRRLAEEPFVLIDLPHSRDYFLSLFRMTDVMPATILRCASLETLRGMVANGHGVSILVTRPHGDHAYDGRRLIRRPLADAVPPQRAILGSPIRTAPTRLAHAFATVAQEFFAKLDTGHGIG</sequence>
<comment type="caution">
    <text evidence="6">The sequence shown here is derived from an EMBL/GenBank/DDBJ whole genome shotgun (WGS) entry which is preliminary data.</text>
</comment>
<dbReference type="GO" id="GO:0003677">
    <property type="term" value="F:DNA binding"/>
    <property type="evidence" value="ECO:0007669"/>
    <property type="project" value="UniProtKB-KW"/>
</dbReference>
<dbReference type="Pfam" id="PF00126">
    <property type="entry name" value="HTH_1"/>
    <property type="match status" value="1"/>
</dbReference>
<dbReference type="InterPro" id="IPR005119">
    <property type="entry name" value="LysR_subst-bd"/>
</dbReference>
<comment type="similarity">
    <text evidence="1">Belongs to the LysR transcriptional regulatory family.</text>
</comment>
<evidence type="ECO:0000259" key="5">
    <source>
        <dbReference type="PROSITE" id="PS50931"/>
    </source>
</evidence>
<protein>
    <recommendedName>
        <fullName evidence="5">HTH lysR-type domain-containing protein</fullName>
    </recommendedName>
</protein>